<keyword evidence="2" id="KW-0808">Transferase</keyword>
<evidence type="ECO:0000256" key="2">
    <source>
        <dbReference type="ARBA" id="ARBA00022679"/>
    </source>
</evidence>
<accession>A0A9P8VW70</accession>
<evidence type="ECO:0000313" key="4">
    <source>
        <dbReference type="Proteomes" id="UP000777438"/>
    </source>
</evidence>
<keyword evidence="4" id="KW-1185">Reference proteome</keyword>
<dbReference type="AlphaFoldDB" id="A0A9P8VW70"/>
<protein>
    <recommendedName>
        <fullName evidence="5">Glycosyltransferase</fullName>
    </recommendedName>
</protein>
<dbReference type="EMBL" id="JAGPYM010000036">
    <property type="protein sequence ID" value="KAH6874972.1"/>
    <property type="molecule type" value="Genomic_DNA"/>
</dbReference>
<evidence type="ECO:0008006" key="5">
    <source>
        <dbReference type="Google" id="ProtNLM"/>
    </source>
</evidence>
<dbReference type="PANTHER" id="PTHR48043:SF145">
    <property type="entry name" value="FI06409P-RELATED"/>
    <property type="match status" value="1"/>
</dbReference>
<dbReference type="SUPFAM" id="SSF53756">
    <property type="entry name" value="UDP-Glycosyltransferase/glycogen phosphorylase"/>
    <property type="match status" value="1"/>
</dbReference>
<dbReference type="PANTHER" id="PTHR48043">
    <property type="entry name" value="EG:EG0003.4 PROTEIN-RELATED"/>
    <property type="match status" value="1"/>
</dbReference>
<evidence type="ECO:0000256" key="1">
    <source>
        <dbReference type="ARBA" id="ARBA00022676"/>
    </source>
</evidence>
<evidence type="ECO:0000313" key="3">
    <source>
        <dbReference type="EMBL" id="KAH6874972.1"/>
    </source>
</evidence>
<dbReference type="OrthoDB" id="5835829at2759"/>
<dbReference type="GO" id="GO:0008194">
    <property type="term" value="F:UDP-glycosyltransferase activity"/>
    <property type="evidence" value="ECO:0007669"/>
    <property type="project" value="TreeGrafter"/>
</dbReference>
<name>A0A9P8VW70_9HYPO</name>
<proteinExistence type="predicted"/>
<reference evidence="3 4" key="1">
    <citation type="journal article" date="2021" name="Nat. Commun.">
        <title>Genetic determinants of endophytism in the Arabidopsis root mycobiome.</title>
        <authorList>
            <person name="Mesny F."/>
            <person name="Miyauchi S."/>
            <person name="Thiergart T."/>
            <person name="Pickel B."/>
            <person name="Atanasova L."/>
            <person name="Karlsson M."/>
            <person name="Huettel B."/>
            <person name="Barry K.W."/>
            <person name="Haridas S."/>
            <person name="Chen C."/>
            <person name="Bauer D."/>
            <person name="Andreopoulos W."/>
            <person name="Pangilinan J."/>
            <person name="LaButti K."/>
            <person name="Riley R."/>
            <person name="Lipzen A."/>
            <person name="Clum A."/>
            <person name="Drula E."/>
            <person name="Henrissat B."/>
            <person name="Kohler A."/>
            <person name="Grigoriev I.V."/>
            <person name="Martin F.M."/>
            <person name="Hacquard S."/>
        </authorList>
    </citation>
    <scope>NUCLEOTIDE SEQUENCE [LARGE SCALE GENOMIC DNA]</scope>
    <source>
        <strain evidence="3 4">MPI-CAGE-CH-0241</strain>
    </source>
</reference>
<sequence length="510" mass="56546">MASTMPKKILFFTNSDYGQANVVLATIYELMMLAKDVEIHLASFEGIHQTTLETSQLAQNNSPGKPPARLIFHTLRGRSQFEAAAGPDVDIFEAYDRPPTFTNAARTILRIDGIMQPWSPDEFADLYQQSLDLAEQVKPDLTVVEPLFTPALTLCNHLGIKWIVLSPNTIKDFAIPMQPRLAALWKYPIVCSGMPFPLPASLIPVNIALNFVAGYMLLTSQRVKKAQEFLKTRFGQDIQLMTANELGVLKPAPAGLRILVANSAELDYPFDVLPSHVVPCGPIVRASRKLDTVDQSLEQWLSRGPTLCVNLGSHLEMTTSEAAEMAAAFRQFLDKADVAKLSASRQIQILWKLKLKGVEDGNSTPGDDDVYHDIRKFLGREMEHDQVRLTSWVTAEPKSVLESGHVICSVNHGGASSFNEALCAGVPQLVLPGWADCYDFANRAELLGIGRWGNKTAKPRWEEKELCEALEEVILGPQAEEIQLRAKELARKYPESSGRRMAAKVLLDAW</sequence>
<comment type="caution">
    <text evidence="3">The sequence shown here is derived from an EMBL/GenBank/DDBJ whole genome shotgun (WGS) entry which is preliminary data.</text>
</comment>
<keyword evidence="1" id="KW-0328">Glycosyltransferase</keyword>
<dbReference type="Gene3D" id="3.40.50.2000">
    <property type="entry name" value="Glycogen Phosphorylase B"/>
    <property type="match status" value="2"/>
</dbReference>
<gene>
    <name evidence="3" type="ORF">B0T10DRAFT_498304</name>
</gene>
<dbReference type="InterPro" id="IPR050271">
    <property type="entry name" value="UDP-glycosyltransferase"/>
</dbReference>
<dbReference type="Proteomes" id="UP000777438">
    <property type="component" value="Unassembled WGS sequence"/>
</dbReference>
<organism evidence="3 4">
    <name type="scientific">Thelonectria olida</name>
    <dbReference type="NCBI Taxonomy" id="1576542"/>
    <lineage>
        <taxon>Eukaryota</taxon>
        <taxon>Fungi</taxon>
        <taxon>Dikarya</taxon>
        <taxon>Ascomycota</taxon>
        <taxon>Pezizomycotina</taxon>
        <taxon>Sordariomycetes</taxon>
        <taxon>Hypocreomycetidae</taxon>
        <taxon>Hypocreales</taxon>
        <taxon>Nectriaceae</taxon>
        <taxon>Thelonectria</taxon>
    </lineage>
</organism>